<dbReference type="Proteomes" id="UP000664545">
    <property type="component" value="Unassembled WGS sequence"/>
</dbReference>
<accession>A0A939IHZ8</accession>
<sequence>MKVFIVFVSLLIVYVSALVYQGDLGRYVHEQVLLKEAAEECAAGAALLMDKEEYANGKMVFDYEAGQKYAQEYLEYIKRNSRVLSAGEVDYKIEFEDDKIGYFSSNTDKIPAVTVEIKVLTEDLFKLPFLNVTSLERRARYELPE</sequence>
<name>A0A939IHZ8_CLOAM</name>
<gene>
    <name evidence="1" type="ORF">JYB65_01700</name>
</gene>
<proteinExistence type="predicted"/>
<evidence type="ECO:0000313" key="1">
    <source>
        <dbReference type="EMBL" id="MBN7772063.1"/>
    </source>
</evidence>
<reference evidence="1" key="1">
    <citation type="submission" date="2021-02" db="EMBL/GenBank/DDBJ databases">
        <title>Abyssanaerobacter marinus gen.nov., sp., nov, anaerobic bacterium isolated from the Onnuri vent field of Indian Ocean and suggestion of Mogibacteriaceae fam. nov., and proposal of reclassification of ambiguous this family's genus member.</title>
        <authorList>
            <person name="Kim Y.J."/>
            <person name="Yang J.-A."/>
        </authorList>
    </citation>
    <scope>NUCLEOTIDE SEQUENCE</scope>
    <source>
        <strain evidence="1">DSM 2634</strain>
    </source>
</reference>
<dbReference type="RefSeq" id="WP_206580840.1">
    <property type="nucleotide sequence ID" value="NZ_JAFJZZ010000001.1"/>
</dbReference>
<protein>
    <submittedName>
        <fullName evidence="1">Uncharacterized protein</fullName>
    </submittedName>
</protein>
<dbReference type="AlphaFoldDB" id="A0A939IHZ8"/>
<organism evidence="1 2">
    <name type="scientific">Clostridium aminobutyricum</name>
    <dbReference type="NCBI Taxonomy" id="33953"/>
    <lineage>
        <taxon>Bacteria</taxon>
        <taxon>Bacillati</taxon>
        <taxon>Bacillota</taxon>
        <taxon>Clostridia</taxon>
        <taxon>Eubacteriales</taxon>
        <taxon>Clostridiaceae</taxon>
        <taxon>Clostridium</taxon>
    </lineage>
</organism>
<evidence type="ECO:0000313" key="2">
    <source>
        <dbReference type="Proteomes" id="UP000664545"/>
    </source>
</evidence>
<keyword evidence="2" id="KW-1185">Reference proteome</keyword>
<dbReference type="EMBL" id="JAFJZZ010000001">
    <property type="protein sequence ID" value="MBN7772063.1"/>
    <property type="molecule type" value="Genomic_DNA"/>
</dbReference>
<comment type="caution">
    <text evidence="1">The sequence shown here is derived from an EMBL/GenBank/DDBJ whole genome shotgun (WGS) entry which is preliminary data.</text>
</comment>